<evidence type="ECO:0000256" key="7">
    <source>
        <dbReference type="RuleBase" id="RU361113"/>
    </source>
</evidence>
<comment type="subcellular location">
    <subcellularLocation>
        <location evidence="1">Endomembrane system</location>
        <topology evidence="1">Multi-pass membrane protein</topology>
    </subcellularLocation>
    <subcellularLocation>
        <location evidence="7">Vacuole membrane</location>
        <topology evidence="7">Multi-pass membrane protein</topology>
    </subcellularLocation>
</comment>
<keyword evidence="5 7" id="KW-1133">Transmembrane helix</keyword>
<evidence type="ECO:0000256" key="8">
    <source>
        <dbReference type="SAM" id="MobiDB-lite"/>
    </source>
</evidence>
<keyword evidence="3 7" id="KW-0812">Transmembrane</keyword>
<keyword evidence="10" id="KW-1185">Reference proteome</keyword>
<comment type="similarity">
    <text evidence="7">Belongs to the battenin family.</text>
</comment>
<sequence>MSDTRDEAAQALMQSENQEGEGEELDPSTAPTSLSFSHKMELLRPMLLPYILPLVSVYFAEYTINQGVAPTLLYTVPESRKHWLLSLLIHTLRDYYPLYQLTYQTFVFFSRSYTSILRLPAIPKVWLWVPALVQFALLFLLMSESVYAWFRESIARSLVIVLIAVEGLAGGSA</sequence>
<feature type="transmembrane region" description="Helical" evidence="7">
    <location>
        <begin position="47"/>
        <end position="64"/>
    </location>
</feature>
<feature type="region of interest" description="Disordered" evidence="8">
    <location>
        <begin position="1"/>
        <end position="31"/>
    </location>
</feature>
<keyword evidence="4" id="KW-0029">Amino-acid transport</keyword>
<comment type="caution">
    <text evidence="7">Lacks conserved residue(s) required for the propagation of feature annotation.</text>
</comment>
<dbReference type="EMBL" id="CP046238">
    <property type="protein sequence ID" value="WFD49433.1"/>
    <property type="molecule type" value="Genomic_DNA"/>
</dbReference>
<reference evidence="9 10" key="1">
    <citation type="journal article" date="2020" name="Elife">
        <title>Loss of centromere function drives karyotype evolution in closely related Malassezia species.</title>
        <authorList>
            <person name="Sankaranarayanan S.R."/>
            <person name="Ianiri G."/>
            <person name="Coelho M.A."/>
            <person name="Reza M.H."/>
            <person name="Thimmappa B.C."/>
            <person name="Ganguly P."/>
            <person name="Vadnala R.N."/>
            <person name="Sun S."/>
            <person name="Siddharthan R."/>
            <person name="Tellgren-Roth C."/>
            <person name="Dawson T.L."/>
            <person name="Heitman J."/>
            <person name="Sanyal K."/>
        </authorList>
    </citation>
    <scope>NUCLEOTIDE SEQUENCE [LARGE SCALE GENOMIC DNA]</scope>
    <source>
        <strain evidence="9">CBS14141</strain>
    </source>
</reference>
<evidence type="ECO:0000256" key="3">
    <source>
        <dbReference type="ARBA" id="ARBA00022692"/>
    </source>
</evidence>
<dbReference type="PANTHER" id="PTHR10981">
    <property type="entry name" value="BATTENIN"/>
    <property type="match status" value="1"/>
</dbReference>
<name>A0ABY8EV09_MALFU</name>
<dbReference type="Proteomes" id="UP000818624">
    <property type="component" value="Chromosome 5"/>
</dbReference>
<keyword evidence="7" id="KW-0926">Vacuole</keyword>
<evidence type="ECO:0000256" key="2">
    <source>
        <dbReference type="ARBA" id="ARBA00022448"/>
    </source>
</evidence>
<dbReference type="PANTHER" id="PTHR10981:SF0">
    <property type="entry name" value="BATTENIN"/>
    <property type="match status" value="1"/>
</dbReference>
<accession>A0ABY8EV09</accession>
<protein>
    <recommendedName>
        <fullName evidence="7">Protein BTN</fullName>
    </recommendedName>
</protein>
<gene>
    <name evidence="9" type="primary">BTN1</name>
    <name evidence="9" type="ORF">GLX27_004113</name>
</gene>
<dbReference type="PRINTS" id="PR01315">
    <property type="entry name" value="BATTENIN"/>
</dbReference>
<feature type="transmembrane region" description="Helical" evidence="7">
    <location>
        <begin position="125"/>
        <end position="142"/>
    </location>
</feature>
<dbReference type="InterPro" id="IPR003492">
    <property type="entry name" value="Battenin_disease_Cln3"/>
</dbReference>
<keyword evidence="2" id="KW-0813">Transport</keyword>
<proteinExistence type="inferred from homology"/>
<evidence type="ECO:0000313" key="9">
    <source>
        <dbReference type="EMBL" id="WFD49433.1"/>
    </source>
</evidence>
<evidence type="ECO:0000256" key="4">
    <source>
        <dbReference type="ARBA" id="ARBA00022970"/>
    </source>
</evidence>
<keyword evidence="6 7" id="KW-0472">Membrane</keyword>
<organism evidence="9 10">
    <name type="scientific">Malassezia furfur</name>
    <name type="common">Pityriasis versicolor infection agent</name>
    <name type="synonym">Pityrosporum furfur</name>
    <dbReference type="NCBI Taxonomy" id="55194"/>
    <lineage>
        <taxon>Eukaryota</taxon>
        <taxon>Fungi</taxon>
        <taxon>Dikarya</taxon>
        <taxon>Basidiomycota</taxon>
        <taxon>Ustilaginomycotina</taxon>
        <taxon>Malasseziomycetes</taxon>
        <taxon>Malasseziales</taxon>
        <taxon>Malasseziaceae</taxon>
        <taxon>Malassezia</taxon>
    </lineage>
</organism>
<dbReference type="Pfam" id="PF02487">
    <property type="entry name" value="CLN3"/>
    <property type="match status" value="1"/>
</dbReference>
<evidence type="ECO:0000256" key="1">
    <source>
        <dbReference type="ARBA" id="ARBA00004127"/>
    </source>
</evidence>
<evidence type="ECO:0000256" key="5">
    <source>
        <dbReference type="ARBA" id="ARBA00022989"/>
    </source>
</evidence>
<evidence type="ECO:0000313" key="10">
    <source>
        <dbReference type="Proteomes" id="UP000818624"/>
    </source>
</evidence>
<evidence type="ECO:0000256" key="6">
    <source>
        <dbReference type="ARBA" id="ARBA00023136"/>
    </source>
</evidence>